<reference evidence="4 5" key="1">
    <citation type="submission" date="2024-03" db="EMBL/GenBank/DDBJ databases">
        <title>Human intestinal bacterial collection.</title>
        <authorList>
            <person name="Pauvert C."/>
            <person name="Hitch T.C.A."/>
            <person name="Clavel T."/>
        </authorList>
    </citation>
    <scope>NUCLEOTIDE SEQUENCE [LARGE SCALE GENOMIC DNA]</scope>
    <source>
        <strain evidence="4 5">CLA-JM-H44</strain>
    </source>
</reference>
<dbReference type="Pfam" id="PF09186">
    <property type="entry name" value="DUF1949"/>
    <property type="match status" value="1"/>
</dbReference>
<evidence type="ECO:0000313" key="5">
    <source>
        <dbReference type="Proteomes" id="UP001489509"/>
    </source>
</evidence>
<feature type="domain" description="UPF0029" evidence="3">
    <location>
        <begin position="138"/>
        <end position="192"/>
    </location>
</feature>
<keyword evidence="5" id="KW-1185">Reference proteome</keyword>
<dbReference type="InterPro" id="IPR020569">
    <property type="entry name" value="UPF0029_Impact_CS"/>
</dbReference>
<accession>A0ABV1E273</accession>
<dbReference type="SUPFAM" id="SSF54980">
    <property type="entry name" value="EF-G C-terminal domain-like"/>
    <property type="match status" value="1"/>
</dbReference>
<organism evidence="4 5">
    <name type="scientific">Solibaculum intestinale</name>
    <dbReference type="NCBI Taxonomy" id="3133165"/>
    <lineage>
        <taxon>Bacteria</taxon>
        <taxon>Bacillati</taxon>
        <taxon>Bacillota</taxon>
        <taxon>Clostridia</taxon>
        <taxon>Eubacteriales</taxon>
        <taxon>Oscillospiraceae</taxon>
        <taxon>Solibaculum</taxon>
    </lineage>
</organism>
<name>A0ABV1E273_9FIRM</name>
<dbReference type="EMBL" id="JBBMFD010000024">
    <property type="protein sequence ID" value="MEQ2441411.1"/>
    <property type="molecule type" value="Genomic_DNA"/>
</dbReference>
<dbReference type="InterPro" id="IPR020568">
    <property type="entry name" value="Ribosomal_Su5_D2-typ_SF"/>
</dbReference>
<proteinExistence type="inferred from homology"/>
<dbReference type="InterPro" id="IPR001498">
    <property type="entry name" value="Impact_N"/>
</dbReference>
<dbReference type="PANTHER" id="PTHR16301:SF20">
    <property type="entry name" value="IMPACT FAMILY MEMBER YIGZ"/>
    <property type="match status" value="1"/>
</dbReference>
<dbReference type="SUPFAM" id="SSF54211">
    <property type="entry name" value="Ribosomal protein S5 domain 2-like"/>
    <property type="match status" value="1"/>
</dbReference>
<dbReference type="InterPro" id="IPR035647">
    <property type="entry name" value="EFG_III/V"/>
</dbReference>
<dbReference type="Proteomes" id="UP001489509">
    <property type="component" value="Unassembled WGS sequence"/>
</dbReference>
<dbReference type="Pfam" id="PF01205">
    <property type="entry name" value="Impact_N"/>
    <property type="match status" value="1"/>
</dbReference>
<feature type="domain" description="Impact N-terminal" evidence="2">
    <location>
        <begin position="18"/>
        <end position="119"/>
    </location>
</feature>
<dbReference type="Gene3D" id="3.30.70.240">
    <property type="match status" value="1"/>
</dbReference>
<dbReference type="PANTHER" id="PTHR16301">
    <property type="entry name" value="IMPACT-RELATED"/>
    <property type="match status" value="1"/>
</dbReference>
<evidence type="ECO:0000259" key="3">
    <source>
        <dbReference type="Pfam" id="PF09186"/>
    </source>
</evidence>
<dbReference type="InterPro" id="IPR015269">
    <property type="entry name" value="UPF0029_Impact_C"/>
</dbReference>
<dbReference type="Gene3D" id="3.30.230.30">
    <property type="entry name" value="Impact, N-terminal domain"/>
    <property type="match status" value="1"/>
</dbReference>
<dbReference type="InterPro" id="IPR023582">
    <property type="entry name" value="Impact"/>
</dbReference>
<evidence type="ECO:0000256" key="1">
    <source>
        <dbReference type="ARBA" id="ARBA00007665"/>
    </source>
</evidence>
<protein>
    <submittedName>
        <fullName evidence="4">YigZ family protein</fullName>
    </submittedName>
</protein>
<dbReference type="RefSeq" id="WP_349220484.1">
    <property type="nucleotide sequence ID" value="NZ_JBBMFD010000024.1"/>
</dbReference>
<sequence length="211" mass="22772">MDGYRTLKERAQDEFVERRSRFIGTACPVTTAEEAVAFIDELRARYWDATHNVYAYILRDGQLRRYSDDGEPQGTAGVPVLDVLQKENLTDLAVVVTRYFGGVLLGAGGLVRAYSHAAKLGVMAAGIQVMRLCVTGTITCDYNQYGRVAALVPQLGGRVEDAQFGMVVVLSFSLPKEAAPALEKQLADVTCGSVAPVFTGECYLPDPGGEG</sequence>
<evidence type="ECO:0000313" key="4">
    <source>
        <dbReference type="EMBL" id="MEQ2441411.1"/>
    </source>
</evidence>
<evidence type="ECO:0000259" key="2">
    <source>
        <dbReference type="Pfam" id="PF01205"/>
    </source>
</evidence>
<comment type="caution">
    <text evidence="4">The sequence shown here is derived from an EMBL/GenBank/DDBJ whole genome shotgun (WGS) entry which is preliminary data.</text>
</comment>
<gene>
    <name evidence="4" type="ORF">WMO26_11290</name>
</gene>
<dbReference type="InterPro" id="IPR036956">
    <property type="entry name" value="Impact_N_sf"/>
</dbReference>
<dbReference type="PROSITE" id="PS00910">
    <property type="entry name" value="UPF0029"/>
    <property type="match status" value="1"/>
</dbReference>
<comment type="similarity">
    <text evidence="1">Belongs to the IMPACT family.</text>
</comment>